<evidence type="ECO:0000313" key="3">
    <source>
        <dbReference type="EMBL" id="MBB5031601.1"/>
    </source>
</evidence>
<keyword evidence="1" id="KW-0812">Transmembrane</keyword>
<dbReference type="Pfam" id="PF07090">
    <property type="entry name" value="GATase1_like"/>
    <property type="match status" value="1"/>
</dbReference>
<reference evidence="3 4" key="1">
    <citation type="submission" date="2020-08" db="EMBL/GenBank/DDBJ databases">
        <title>Genomic Encyclopedia of Type Strains, Phase IV (KMG-IV): sequencing the most valuable type-strain genomes for metagenomic binning, comparative biology and taxonomic classification.</title>
        <authorList>
            <person name="Goeker M."/>
        </authorList>
    </citation>
    <scope>NUCLEOTIDE SEQUENCE [LARGE SCALE GENOMIC DNA]</scope>
    <source>
        <strain evidence="3 4">DSM 12252</strain>
    </source>
</reference>
<keyword evidence="4" id="KW-1185">Reference proteome</keyword>
<dbReference type="PANTHER" id="PTHR37947">
    <property type="entry name" value="BLL2462 PROTEIN"/>
    <property type="match status" value="1"/>
</dbReference>
<gene>
    <name evidence="3" type="ORF">HNQ65_001169</name>
</gene>
<organism evidence="3 4">
    <name type="scientific">Prosthecobacter vanneervenii</name>
    <dbReference type="NCBI Taxonomy" id="48466"/>
    <lineage>
        <taxon>Bacteria</taxon>
        <taxon>Pseudomonadati</taxon>
        <taxon>Verrucomicrobiota</taxon>
        <taxon>Verrucomicrobiia</taxon>
        <taxon>Verrucomicrobiales</taxon>
        <taxon>Verrucomicrobiaceae</taxon>
        <taxon>Prosthecobacter</taxon>
    </lineage>
</organism>
<proteinExistence type="predicted"/>
<dbReference type="RefSeq" id="WP_184338542.1">
    <property type="nucleotide sequence ID" value="NZ_JACHIG010000002.1"/>
</dbReference>
<dbReference type="InterPro" id="IPR010768">
    <property type="entry name" value="GATase1-like"/>
</dbReference>
<feature type="transmembrane region" description="Helical" evidence="1">
    <location>
        <begin position="12"/>
        <end position="30"/>
    </location>
</feature>
<sequence>MPRILWQNIHSTWLAAVVVVVVLALLWLGYRRSPLRGWRKVAAMLCKLAALSLLALCLLDPLWTRQQPKKGENEIIVLVDTSASLETAEKPGESTRAAQVTAALNDGQEDAAWIRSLSEDFRLRLMTAGAQTQSVPHFHTLKYDGTRSDLCRTLMTLRNGGSNLAAVVLVSDGNATDASAWKAQAGGAPVFTVLAGKQSPAPDLAILDATVATSPFEDAPITLTSRVSARGLSGKQATLSALDEQGKAVVTEKIIFNGDSPQTLRLRIPVAKPGVTFHKLELKTEGVQEATLANNTRLLAADRGAGPYRVLYLAGRPNWEYKFLRRAIAGDDDIQMPSLVRIAKREPKFEWRGHAGESTNPIFRGFGAKDGDEAQRYDQPVLIRLGTRDARELSDGFPKAAEDLFSEYRAIIIDDLESAFFTQEQMHLIQRFVSERGGALLMLGGQECYQAGGYDHTPIGSMLPVYLDRTSTTGPMVDARFNLTREGWLEPWMRLRTDRAEDEKRLASMPPFFSINQTFSIKPGASILATVSDGVQPAVPAIVSQRFGEGRVGSVLVADLWRWGMKDEEQRKDMERAWRQLMRWLVVDVADSVTLAAETDAADRERVKLSVRVRDRAFKPHGDAMVKIEVTQPDGKKSQLFAEPSLKEAGLFETEFFASTQGNYRATATVEDMEKHATLGTRATGWTHDPQAVEFSRLEPGKAMMQRIATETGGQMLALEEISRLPDLLKNIRVPVEVTLSTPLWHTPWIFLALLLLIGAEWYLRRKGGMA</sequence>
<feature type="domain" description="Putative glutamine amidotransferase" evidence="2">
    <location>
        <begin position="390"/>
        <end position="586"/>
    </location>
</feature>
<keyword evidence="1" id="KW-1133">Transmembrane helix</keyword>
<feature type="transmembrane region" description="Helical" evidence="1">
    <location>
        <begin position="744"/>
        <end position="764"/>
    </location>
</feature>
<dbReference type="EMBL" id="JACHIG010000002">
    <property type="protein sequence ID" value="MBB5031601.1"/>
    <property type="molecule type" value="Genomic_DNA"/>
</dbReference>
<dbReference type="Gene3D" id="3.40.50.880">
    <property type="match status" value="1"/>
</dbReference>
<dbReference type="Proteomes" id="UP000590740">
    <property type="component" value="Unassembled WGS sequence"/>
</dbReference>
<dbReference type="AlphaFoldDB" id="A0A7W7Y8K6"/>
<protein>
    <submittedName>
        <fullName evidence="3">Putative membrane protein</fullName>
    </submittedName>
</protein>
<accession>A0A7W7Y8K6</accession>
<dbReference type="PANTHER" id="PTHR37947:SF1">
    <property type="entry name" value="BLL2462 PROTEIN"/>
    <property type="match status" value="1"/>
</dbReference>
<dbReference type="SUPFAM" id="SSF52317">
    <property type="entry name" value="Class I glutamine amidotransferase-like"/>
    <property type="match status" value="1"/>
</dbReference>
<evidence type="ECO:0000313" key="4">
    <source>
        <dbReference type="Proteomes" id="UP000590740"/>
    </source>
</evidence>
<evidence type="ECO:0000256" key="1">
    <source>
        <dbReference type="SAM" id="Phobius"/>
    </source>
</evidence>
<evidence type="ECO:0000259" key="2">
    <source>
        <dbReference type="Pfam" id="PF07090"/>
    </source>
</evidence>
<dbReference type="InterPro" id="IPR029062">
    <property type="entry name" value="Class_I_gatase-like"/>
</dbReference>
<name>A0A7W7Y8K6_9BACT</name>
<keyword evidence="1" id="KW-0472">Membrane</keyword>
<comment type="caution">
    <text evidence="3">The sequence shown here is derived from an EMBL/GenBank/DDBJ whole genome shotgun (WGS) entry which is preliminary data.</text>
</comment>
<feature type="transmembrane region" description="Helical" evidence="1">
    <location>
        <begin position="42"/>
        <end position="63"/>
    </location>
</feature>